<sequence length="96" mass="10986">MEKQNISIEIFNAKTPRNGITIENVSLNDDILFLKKKFSVLKNLAVERISFRLEPTGKNIADNQLISELKLPVSNAQLYYRDLGPQIAWKTVINKI</sequence>
<accession>A0A1I8BZB7</accession>
<reference evidence="3" key="1">
    <citation type="submission" date="2016-11" db="UniProtKB">
        <authorList>
            <consortium name="WormBaseParasite"/>
        </authorList>
    </citation>
    <scope>IDENTIFICATION</scope>
</reference>
<dbReference type="Proteomes" id="UP000095281">
    <property type="component" value="Unplaced"/>
</dbReference>
<evidence type="ECO:0000313" key="3">
    <source>
        <dbReference type="WBParaSite" id="MhA1_Contig826.frz3.gene1"/>
    </source>
</evidence>
<evidence type="ECO:0000259" key="1">
    <source>
        <dbReference type="Pfam" id="PF21696"/>
    </source>
</evidence>
<dbReference type="Pfam" id="PF21696">
    <property type="entry name" value="TECR_N"/>
    <property type="match status" value="1"/>
</dbReference>
<dbReference type="WBParaSite" id="MhA1_Contig826.frz3.gene1">
    <property type="protein sequence ID" value="MhA1_Contig826.frz3.gene1"/>
    <property type="gene ID" value="MhA1_Contig826.frz3.gene1"/>
</dbReference>
<organism evidence="2 3">
    <name type="scientific">Meloidogyne hapla</name>
    <name type="common">Root-knot nematode worm</name>
    <dbReference type="NCBI Taxonomy" id="6305"/>
    <lineage>
        <taxon>Eukaryota</taxon>
        <taxon>Metazoa</taxon>
        <taxon>Ecdysozoa</taxon>
        <taxon>Nematoda</taxon>
        <taxon>Chromadorea</taxon>
        <taxon>Rhabditida</taxon>
        <taxon>Tylenchina</taxon>
        <taxon>Tylenchomorpha</taxon>
        <taxon>Tylenchoidea</taxon>
        <taxon>Meloidogynidae</taxon>
        <taxon>Meloidogyninae</taxon>
        <taxon>Meloidogyne</taxon>
    </lineage>
</organism>
<name>A0A1I8BZB7_MELHA</name>
<keyword evidence="2" id="KW-1185">Reference proteome</keyword>
<dbReference type="AlphaFoldDB" id="A0A1I8BZB7"/>
<protein>
    <submittedName>
        <fullName evidence="3">Ubiquitin-like domain-containing protein</fullName>
    </submittedName>
</protein>
<feature type="domain" description="TECR-like N-terminal" evidence="1">
    <location>
        <begin position="7"/>
        <end position="82"/>
    </location>
</feature>
<dbReference type="Gene3D" id="3.10.20.90">
    <property type="entry name" value="Phosphatidylinositol 3-kinase Catalytic Subunit, Chain A, domain 1"/>
    <property type="match status" value="1"/>
</dbReference>
<dbReference type="InterPro" id="IPR049127">
    <property type="entry name" value="TECR-like_N"/>
</dbReference>
<evidence type="ECO:0000313" key="2">
    <source>
        <dbReference type="Proteomes" id="UP000095281"/>
    </source>
</evidence>
<proteinExistence type="predicted"/>